<dbReference type="AlphaFoldDB" id="A0A485KA94"/>
<sequence length="320" mass="33223">MLLQRALTAALAFLFVPASAHSWLECTDYTITTDADKTTFNPANCHGRPRASQAQIKAGFGVDTGYNSNTATCPKPHATSDDGVPQATYKPGQTVCLAYPAKNHAASAANKFIPDAGVVISRTKVGDNTDTFDGKTYKHSNGDHVNGVVDGKGFQNCPAFGSPETDKALCTMCFTLESDLAPGSYAFKWTWSFNNPTDSYTNCWDAKVDAGGSLAMASGPASSVTLSPQVTPSADSDAPPRASSQPSTTAGASDSPSPPSQYYNSDTANFASQSSSAGDGSQARVAASGSVVSRGDSTTLTANAKEKICEAAQAYVKSMC</sequence>
<proteinExistence type="predicted"/>
<reference evidence="3" key="2">
    <citation type="submission" date="2019-06" db="EMBL/GenBank/DDBJ databases">
        <title>Genomics analysis of Aphanomyces spp. identifies a new class of oomycete effector associated with host adaptation.</title>
        <authorList>
            <person name="Gaulin E."/>
        </authorList>
    </citation>
    <scope>NUCLEOTIDE SEQUENCE</scope>
    <source>
        <strain evidence="3">CBS 578.67</strain>
    </source>
</reference>
<keyword evidence="5" id="KW-1185">Reference proteome</keyword>
<accession>A0A485KA94</accession>
<keyword evidence="2" id="KW-0732">Signal</keyword>
<dbReference type="PANTHER" id="PTHR35559:SF1">
    <property type="entry name" value="CHITIN-BINDING TYPE-4 DOMAIN-CONTAINING PROTEIN"/>
    <property type="match status" value="1"/>
</dbReference>
<organism evidence="4 5">
    <name type="scientific">Aphanomyces stellatus</name>
    <dbReference type="NCBI Taxonomy" id="120398"/>
    <lineage>
        <taxon>Eukaryota</taxon>
        <taxon>Sar</taxon>
        <taxon>Stramenopiles</taxon>
        <taxon>Oomycota</taxon>
        <taxon>Saprolegniomycetes</taxon>
        <taxon>Saprolegniales</taxon>
        <taxon>Verrucalvaceae</taxon>
        <taxon>Aphanomyces</taxon>
    </lineage>
</organism>
<feature type="compositionally biased region" description="Low complexity" evidence="1">
    <location>
        <begin position="271"/>
        <end position="283"/>
    </location>
</feature>
<feature type="signal peptide" evidence="2">
    <location>
        <begin position="1"/>
        <end position="22"/>
    </location>
</feature>
<evidence type="ECO:0000313" key="3">
    <source>
        <dbReference type="EMBL" id="KAF0715743.1"/>
    </source>
</evidence>
<protein>
    <submittedName>
        <fullName evidence="4">Aste57867_3214 protein</fullName>
    </submittedName>
</protein>
<evidence type="ECO:0000256" key="1">
    <source>
        <dbReference type="SAM" id="MobiDB-lite"/>
    </source>
</evidence>
<dbReference type="EMBL" id="CAADRA010000524">
    <property type="protein sequence ID" value="VFT80388.1"/>
    <property type="molecule type" value="Genomic_DNA"/>
</dbReference>
<dbReference type="PANTHER" id="PTHR35559">
    <property type="entry name" value="CHITIN-BINDING TYPE-4 DOMAIN-CONTAINING PROTEIN"/>
    <property type="match status" value="1"/>
</dbReference>
<evidence type="ECO:0000313" key="5">
    <source>
        <dbReference type="Proteomes" id="UP000332933"/>
    </source>
</evidence>
<dbReference type="EMBL" id="VJMH01000524">
    <property type="protein sequence ID" value="KAF0715743.1"/>
    <property type="molecule type" value="Genomic_DNA"/>
</dbReference>
<name>A0A485KA94_9STRA</name>
<evidence type="ECO:0000313" key="4">
    <source>
        <dbReference type="EMBL" id="VFT80388.1"/>
    </source>
</evidence>
<evidence type="ECO:0000256" key="2">
    <source>
        <dbReference type="SAM" id="SignalP"/>
    </source>
</evidence>
<feature type="compositionally biased region" description="Polar residues" evidence="1">
    <location>
        <begin position="220"/>
        <end position="231"/>
    </location>
</feature>
<gene>
    <name evidence="4" type="primary">Aste57867_3214</name>
    <name evidence="3" type="ORF">As57867_003204</name>
    <name evidence="4" type="ORF">ASTE57867_3214</name>
</gene>
<feature type="compositionally biased region" description="Polar residues" evidence="1">
    <location>
        <begin position="248"/>
        <end position="270"/>
    </location>
</feature>
<dbReference type="OrthoDB" id="165036at2759"/>
<dbReference type="Proteomes" id="UP000332933">
    <property type="component" value="Unassembled WGS sequence"/>
</dbReference>
<feature type="chain" id="PRO_5036115950" evidence="2">
    <location>
        <begin position="23"/>
        <end position="320"/>
    </location>
</feature>
<feature type="compositionally biased region" description="Low complexity" evidence="1">
    <location>
        <begin position="232"/>
        <end position="247"/>
    </location>
</feature>
<feature type="region of interest" description="Disordered" evidence="1">
    <location>
        <begin position="217"/>
        <end position="295"/>
    </location>
</feature>
<reference evidence="4 5" key="1">
    <citation type="submission" date="2019-03" db="EMBL/GenBank/DDBJ databases">
        <authorList>
            <person name="Gaulin E."/>
            <person name="Dumas B."/>
        </authorList>
    </citation>
    <scope>NUCLEOTIDE SEQUENCE [LARGE SCALE GENOMIC DNA]</scope>
    <source>
        <strain evidence="4">CBS 568.67</strain>
    </source>
</reference>